<dbReference type="Pfam" id="PF18029">
    <property type="entry name" value="Glyoxalase_6"/>
    <property type="match status" value="1"/>
</dbReference>
<dbReference type="SUPFAM" id="SSF54593">
    <property type="entry name" value="Glyoxalase/Bleomycin resistance protein/Dihydroxybiphenyl dioxygenase"/>
    <property type="match status" value="1"/>
</dbReference>
<dbReference type="EMBL" id="FOGI01000002">
    <property type="protein sequence ID" value="SER25248.1"/>
    <property type="molecule type" value="Genomic_DNA"/>
</dbReference>
<evidence type="ECO:0000313" key="2">
    <source>
        <dbReference type="EMBL" id="SER25248.1"/>
    </source>
</evidence>
<dbReference type="AlphaFoldDB" id="A0A1H9MNN5"/>
<sequence length="126" mass="13904">MIGRLRSIVLDTRDPRRLAEFYVGLVGGAVTTEEHDWYVVTDPTGLRIACQLSPGHEPPRFPDPAGSQQVHLDLVVDDPVEAERLVLAIGAERVTEPHPESDFRVYRDPAGHPFCLIARAAITAPE</sequence>
<dbReference type="InterPro" id="IPR037523">
    <property type="entry name" value="VOC_core"/>
</dbReference>
<organism evidence="2 3">
    <name type="scientific">Actinokineospora terrae</name>
    <dbReference type="NCBI Taxonomy" id="155974"/>
    <lineage>
        <taxon>Bacteria</taxon>
        <taxon>Bacillati</taxon>
        <taxon>Actinomycetota</taxon>
        <taxon>Actinomycetes</taxon>
        <taxon>Pseudonocardiales</taxon>
        <taxon>Pseudonocardiaceae</taxon>
        <taxon>Actinokineospora</taxon>
    </lineage>
</organism>
<protein>
    <recommendedName>
        <fullName evidence="1">VOC domain-containing protein</fullName>
    </recommendedName>
</protein>
<name>A0A1H9MNN5_9PSEU</name>
<accession>A0A1H9MNN5</accession>
<dbReference type="PROSITE" id="PS51819">
    <property type="entry name" value="VOC"/>
    <property type="match status" value="1"/>
</dbReference>
<keyword evidence="3" id="KW-1185">Reference proteome</keyword>
<feature type="domain" description="VOC" evidence="1">
    <location>
        <begin position="4"/>
        <end position="119"/>
    </location>
</feature>
<evidence type="ECO:0000313" key="3">
    <source>
        <dbReference type="Proteomes" id="UP000199051"/>
    </source>
</evidence>
<dbReference type="Proteomes" id="UP000199051">
    <property type="component" value="Unassembled WGS sequence"/>
</dbReference>
<evidence type="ECO:0000259" key="1">
    <source>
        <dbReference type="PROSITE" id="PS51819"/>
    </source>
</evidence>
<dbReference type="PANTHER" id="PTHR35908">
    <property type="entry name" value="HYPOTHETICAL FUSION PROTEIN"/>
    <property type="match status" value="1"/>
</dbReference>
<dbReference type="PANTHER" id="PTHR35908:SF1">
    <property type="entry name" value="CONSERVED PROTEIN"/>
    <property type="match status" value="1"/>
</dbReference>
<dbReference type="RefSeq" id="WP_092775188.1">
    <property type="nucleotide sequence ID" value="NZ_FOGI01000002.1"/>
</dbReference>
<gene>
    <name evidence="2" type="ORF">SAMN04487818_102250</name>
</gene>
<dbReference type="CDD" id="cd06587">
    <property type="entry name" value="VOC"/>
    <property type="match status" value="1"/>
</dbReference>
<dbReference type="Gene3D" id="3.10.180.10">
    <property type="entry name" value="2,3-Dihydroxybiphenyl 1,2-Dioxygenase, domain 1"/>
    <property type="match status" value="1"/>
</dbReference>
<dbReference type="InterPro" id="IPR041581">
    <property type="entry name" value="Glyoxalase_6"/>
</dbReference>
<proteinExistence type="predicted"/>
<dbReference type="InterPro" id="IPR029068">
    <property type="entry name" value="Glyas_Bleomycin-R_OHBP_Dase"/>
</dbReference>
<dbReference type="STRING" id="155974.SAMN04487818_102250"/>
<reference evidence="3" key="1">
    <citation type="submission" date="2016-10" db="EMBL/GenBank/DDBJ databases">
        <authorList>
            <person name="Varghese N."/>
            <person name="Submissions S."/>
        </authorList>
    </citation>
    <scope>NUCLEOTIDE SEQUENCE [LARGE SCALE GENOMIC DNA]</scope>
    <source>
        <strain evidence="3">DSM 44260</strain>
    </source>
</reference>